<keyword evidence="1" id="KW-0456">Lyase</keyword>
<organism evidence="1 2">
    <name type="scientific">Halorhodospira halophila (strain DSM 244 / SL1)</name>
    <name type="common">Ectothiorhodospira halophila (strain DSM 244 / SL1)</name>
    <dbReference type="NCBI Taxonomy" id="349124"/>
    <lineage>
        <taxon>Bacteria</taxon>
        <taxon>Pseudomonadati</taxon>
        <taxon>Pseudomonadota</taxon>
        <taxon>Gammaproteobacteria</taxon>
        <taxon>Chromatiales</taxon>
        <taxon>Ectothiorhodospiraceae</taxon>
        <taxon>Halorhodospira</taxon>
    </lineage>
</organism>
<evidence type="ECO:0000313" key="2">
    <source>
        <dbReference type="Proteomes" id="UP000000647"/>
    </source>
</evidence>
<dbReference type="GO" id="GO:0016829">
    <property type="term" value="F:lyase activity"/>
    <property type="evidence" value="ECO:0007669"/>
    <property type="project" value="UniProtKB-KW"/>
</dbReference>
<dbReference type="EC" id="4.2.1.-" evidence="1"/>
<protein>
    <submittedName>
        <fullName evidence="1">Hydroxyneurosporene synthase</fullName>
        <ecNumber evidence="1">4.2.1.-</ecNumber>
    </submittedName>
</protein>
<gene>
    <name evidence="1" type="ordered locus">Hhal_1615</name>
</gene>
<dbReference type="SUPFAM" id="SSF159245">
    <property type="entry name" value="AttH-like"/>
    <property type="match status" value="1"/>
</dbReference>
<dbReference type="AlphaFoldDB" id="A1WXG7"/>
<name>A1WXG7_HALHL</name>
<dbReference type="RefSeq" id="WP_011814401.1">
    <property type="nucleotide sequence ID" value="NC_008789.1"/>
</dbReference>
<reference evidence="2" key="1">
    <citation type="submission" date="2006-12" db="EMBL/GenBank/DDBJ databases">
        <title>Complete sequence of Halorhodospira halophila SL1.</title>
        <authorList>
            <consortium name="US DOE Joint Genome Institute"/>
            <person name="Copeland A."/>
            <person name="Lucas S."/>
            <person name="Lapidus A."/>
            <person name="Barry K."/>
            <person name="Detter J.C."/>
            <person name="Glavina del Rio T."/>
            <person name="Hammon N."/>
            <person name="Israni S."/>
            <person name="Dalin E."/>
            <person name="Tice H."/>
            <person name="Pitluck S."/>
            <person name="Saunders E."/>
            <person name="Brettin T."/>
            <person name="Bruce D."/>
            <person name="Han C."/>
            <person name="Tapia R."/>
            <person name="Schmutz J."/>
            <person name="Larimer F."/>
            <person name="Land M."/>
            <person name="Hauser L."/>
            <person name="Kyrpides N."/>
            <person name="Mikhailova N."/>
            <person name="Hoff W."/>
            <person name="Richardson P."/>
        </authorList>
    </citation>
    <scope>NUCLEOTIDE SEQUENCE [LARGE SCALE GENOMIC DNA]</scope>
    <source>
        <strain evidence="2">DSM 244 / SL1</strain>
    </source>
</reference>
<accession>A1WXG7</accession>
<dbReference type="KEGG" id="hha:Hhal_1615"/>
<keyword evidence="2" id="KW-1185">Reference proteome</keyword>
<reference evidence="1 2" key="2">
    <citation type="journal article" date="2013" name="Stand. Genomic Sci.">
        <title>Complete genome sequence of Halorhodospira halophila SL1.</title>
        <authorList>
            <person name="Challacombe J.F."/>
            <person name="Majid S."/>
            <person name="Deole R."/>
            <person name="Brettin T.S."/>
            <person name="Bruce D."/>
            <person name="Delano S.F."/>
            <person name="Detter J.C."/>
            <person name="Gleasner C.D."/>
            <person name="Han C.S."/>
            <person name="Misra M."/>
            <person name="Reitenga K.G."/>
            <person name="Mikhailova N."/>
            <person name="Woyke T."/>
            <person name="Pitluck S."/>
            <person name="Nolan M."/>
            <person name="Land M.L."/>
            <person name="Saunders E."/>
            <person name="Tapia R."/>
            <person name="Lapidus A."/>
            <person name="Ivanova N."/>
            <person name="Hoff W.D."/>
        </authorList>
    </citation>
    <scope>NUCLEOTIDE SEQUENCE [LARGE SCALE GENOMIC DNA]</scope>
    <source>
        <strain evidence="2">DSM 244 / SL1</strain>
    </source>
</reference>
<proteinExistence type="predicted"/>
<dbReference type="STRING" id="349124.Hhal_1615"/>
<evidence type="ECO:0000313" key="1">
    <source>
        <dbReference type="EMBL" id="ABM62379.1"/>
    </source>
</evidence>
<dbReference type="EMBL" id="CP000544">
    <property type="protein sequence ID" value="ABM62379.1"/>
    <property type="molecule type" value="Genomic_DNA"/>
</dbReference>
<sequence length="275" mass="31446">MFSPYYAWARQRGTPNPEDHCAFNVALYGEKRGHWSMTERDRHALQRDRDTLIVGPSQARWVDGELLLDIDEITFPRPAYLRGRIRLTPRVANDQSLVLDAAGRHRWCALAPCARVEVEMEKPRVRWQGEGYLDSNAGDEPLEDGFSGWHWSRASDTDGTTVLYDVTPRQGAPYRKAIHFDHQGTVQETPAPDPAPLPTALWGIRRRIPSDTPEKARLIETFEDTPFYARSLVATEVDGRPLHAVHESLNLDRFASAWVKPLLPFRMPRRKTRAT</sequence>
<dbReference type="OrthoDB" id="5491608at2"/>
<dbReference type="Proteomes" id="UP000000647">
    <property type="component" value="Chromosome"/>
</dbReference>
<dbReference type="CDD" id="cd21471">
    <property type="entry name" value="CrtC-like"/>
    <property type="match status" value="1"/>
</dbReference>
<dbReference type="HOGENOM" id="CLU_056173_0_0_6"/>
<dbReference type="eggNOG" id="COG5621">
    <property type="taxonomic scope" value="Bacteria"/>
</dbReference>